<sequence length="313" mass="35328">MTITNPRFLFPDLPPELRNEVYNYLSTPDTDSTATNTHLPLQLKNYECKHTDIQICPVHFGSTGLLALQKYQFQEAREYQSWLINNVLELKIGITFKGRVQTFVQADWDKKLVIHLRKLAKQHPWLTKVAKYDIHILWGATDGSLKSRKNKRTTGQIPSEMVKTLMGLMDEDIKRKRGEVNVCLSLGHSLAVGNMLSSTKFGLPDFFSTLPNLDGVKRLVKEVWKGSCLKTTEKAPSFPLILAAPEVQEDLGLLTVDKGLVNWVAQGKGHLVMRKTVVEGSELEVNIGDVRQAEGRGVDHVLKELLEECLGRR</sequence>
<gene>
    <name evidence="1" type="ORF">K460DRAFT_291550</name>
</gene>
<evidence type="ECO:0000313" key="2">
    <source>
        <dbReference type="Proteomes" id="UP000800039"/>
    </source>
</evidence>
<dbReference type="AlphaFoldDB" id="A0A9P4L4J5"/>
<dbReference type="GeneID" id="63846542"/>
<evidence type="ECO:0000313" key="1">
    <source>
        <dbReference type="EMBL" id="KAF1841565.1"/>
    </source>
</evidence>
<dbReference type="RefSeq" id="XP_040784128.1">
    <property type="nucleotide sequence ID" value="XM_040929290.1"/>
</dbReference>
<name>A0A9P4L4J5_9PLEO</name>
<accession>A0A9P4L4J5</accession>
<dbReference type="EMBL" id="ML976618">
    <property type="protein sequence ID" value="KAF1841565.1"/>
    <property type="molecule type" value="Genomic_DNA"/>
</dbReference>
<protein>
    <submittedName>
        <fullName evidence="1">Uncharacterized protein</fullName>
    </submittedName>
</protein>
<keyword evidence="2" id="KW-1185">Reference proteome</keyword>
<dbReference type="OrthoDB" id="3741380at2759"/>
<dbReference type="Proteomes" id="UP000800039">
    <property type="component" value="Unassembled WGS sequence"/>
</dbReference>
<reference evidence="1" key="1">
    <citation type="submission" date="2020-01" db="EMBL/GenBank/DDBJ databases">
        <authorList>
            <consortium name="DOE Joint Genome Institute"/>
            <person name="Haridas S."/>
            <person name="Albert R."/>
            <person name="Binder M."/>
            <person name="Bloem J."/>
            <person name="Labutti K."/>
            <person name="Salamov A."/>
            <person name="Andreopoulos B."/>
            <person name="Baker S.E."/>
            <person name="Barry K."/>
            <person name="Bills G."/>
            <person name="Bluhm B.H."/>
            <person name="Cannon C."/>
            <person name="Castanera R."/>
            <person name="Culley D.E."/>
            <person name="Daum C."/>
            <person name="Ezra D."/>
            <person name="Gonzalez J.B."/>
            <person name="Henrissat B."/>
            <person name="Kuo A."/>
            <person name="Liang C."/>
            <person name="Lipzen A."/>
            <person name="Lutzoni F."/>
            <person name="Magnuson J."/>
            <person name="Mondo S."/>
            <person name="Nolan M."/>
            <person name="Ohm R."/>
            <person name="Pangilinan J."/>
            <person name="Park H.-J."/>
            <person name="Ramirez L."/>
            <person name="Alfaro M."/>
            <person name="Sun H."/>
            <person name="Tritt A."/>
            <person name="Yoshinaga Y."/>
            <person name="Zwiers L.-H."/>
            <person name="Turgeon B.G."/>
            <person name="Goodwin S.B."/>
            <person name="Spatafora J.W."/>
            <person name="Crous P.W."/>
            <person name="Grigoriev I.V."/>
        </authorList>
    </citation>
    <scope>NUCLEOTIDE SEQUENCE</scope>
    <source>
        <strain evidence="1">CBS 394.84</strain>
    </source>
</reference>
<comment type="caution">
    <text evidence="1">The sequence shown here is derived from an EMBL/GenBank/DDBJ whole genome shotgun (WGS) entry which is preliminary data.</text>
</comment>
<proteinExistence type="predicted"/>
<organism evidence="1 2">
    <name type="scientific">Cucurbitaria berberidis CBS 394.84</name>
    <dbReference type="NCBI Taxonomy" id="1168544"/>
    <lineage>
        <taxon>Eukaryota</taxon>
        <taxon>Fungi</taxon>
        <taxon>Dikarya</taxon>
        <taxon>Ascomycota</taxon>
        <taxon>Pezizomycotina</taxon>
        <taxon>Dothideomycetes</taxon>
        <taxon>Pleosporomycetidae</taxon>
        <taxon>Pleosporales</taxon>
        <taxon>Pleosporineae</taxon>
        <taxon>Cucurbitariaceae</taxon>
        <taxon>Cucurbitaria</taxon>
    </lineage>
</organism>